<sequence>MNIAQLFSPVEKIVGLEIAQGVISAVLLERNKKGVLRMVKKSVAVPAGAMRNGALLDKNLLVATLESFRQNNKDLFKSKYIILVLPPAFVYTDILKFPPLGQEQIDESVKLNLSSKTLFPLGIEEIYYDWQNAASHDHYHREILLSFAPKENIRRYLEACEEAGLEPLAFETPPFALSRALENFKEKTGLVIRLMDEGVELAIIAKNELRFSRFVQMPAVETLDAFKEFVKNEAYKAVNFYAIENAHEEAITSAVIISYFAQKKDVADHLAQQLGISVENAHVVSGGELEDAYAAAYGAAQRGLIRREDDTLISLMPIGTEETYRKRRFLSYVSLWSDIVNTTAVLLIVLFSGMWFFLNATAKKTNAQLTQSNAASAVGAQIAELENAAAHFNDVVANITTATQTIRPWSSFARAIASTLEYDNITVRAISLPSYGGEITVSATAATRDAAILFRKALEKNELYEDVRMSPLGVLEKENIALTISLTMKPQQP</sequence>
<protein>
    <recommendedName>
        <fullName evidence="4">SHS2 domain-containing protein</fullName>
    </recommendedName>
</protein>
<dbReference type="InterPro" id="IPR050696">
    <property type="entry name" value="FtsA/MreB"/>
</dbReference>
<dbReference type="Gene3D" id="3.30.420.40">
    <property type="match status" value="2"/>
</dbReference>
<name>A0A1F5BUN9_9BACT</name>
<keyword evidence="1" id="KW-1133">Transmembrane helix</keyword>
<dbReference type="AlphaFoldDB" id="A0A1F5BUN9"/>
<dbReference type="STRING" id="1797298.A2988_02230"/>
<evidence type="ECO:0000313" key="2">
    <source>
        <dbReference type="EMBL" id="OGD34324.1"/>
    </source>
</evidence>
<comment type="caution">
    <text evidence="2">The sequence shown here is derived from an EMBL/GenBank/DDBJ whole genome shotgun (WGS) entry which is preliminary data.</text>
</comment>
<reference evidence="2 3" key="1">
    <citation type="journal article" date="2016" name="Nat. Commun.">
        <title>Thousands of microbial genomes shed light on interconnected biogeochemical processes in an aquifer system.</title>
        <authorList>
            <person name="Anantharaman K."/>
            <person name="Brown C.T."/>
            <person name="Hug L.A."/>
            <person name="Sharon I."/>
            <person name="Castelle C.J."/>
            <person name="Probst A.J."/>
            <person name="Thomas B.C."/>
            <person name="Singh A."/>
            <person name="Wilkins M.J."/>
            <person name="Karaoz U."/>
            <person name="Brodie E.L."/>
            <person name="Williams K.H."/>
            <person name="Hubbard S.S."/>
            <person name="Banfield J.F."/>
        </authorList>
    </citation>
    <scope>NUCLEOTIDE SEQUENCE [LARGE SCALE GENOMIC DNA]</scope>
</reference>
<dbReference type="Gene3D" id="3.30.1490.300">
    <property type="match status" value="1"/>
</dbReference>
<organism evidence="2 3">
    <name type="scientific">Candidatus Azambacteria bacterium RIFCSPLOWO2_01_FULL_46_25</name>
    <dbReference type="NCBI Taxonomy" id="1797298"/>
    <lineage>
        <taxon>Bacteria</taxon>
        <taxon>Candidatus Azamiibacteriota</taxon>
    </lineage>
</organism>
<evidence type="ECO:0000256" key="1">
    <source>
        <dbReference type="SAM" id="Phobius"/>
    </source>
</evidence>
<evidence type="ECO:0000313" key="3">
    <source>
        <dbReference type="Proteomes" id="UP000176650"/>
    </source>
</evidence>
<dbReference type="Pfam" id="PF11104">
    <property type="entry name" value="PilM_2"/>
    <property type="match status" value="1"/>
</dbReference>
<proteinExistence type="predicted"/>
<dbReference type="InterPro" id="IPR043129">
    <property type="entry name" value="ATPase_NBD"/>
</dbReference>
<keyword evidence="1" id="KW-0812">Transmembrane</keyword>
<dbReference type="EMBL" id="MEYS01000001">
    <property type="protein sequence ID" value="OGD34324.1"/>
    <property type="molecule type" value="Genomic_DNA"/>
</dbReference>
<evidence type="ECO:0008006" key="4">
    <source>
        <dbReference type="Google" id="ProtNLM"/>
    </source>
</evidence>
<dbReference type="PANTHER" id="PTHR32432:SF3">
    <property type="entry name" value="ETHANOLAMINE UTILIZATION PROTEIN EUTJ"/>
    <property type="match status" value="1"/>
</dbReference>
<keyword evidence="1" id="KW-0472">Membrane</keyword>
<dbReference type="PANTHER" id="PTHR32432">
    <property type="entry name" value="CELL DIVISION PROTEIN FTSA-RELATED"/>
    <property type="match status" value="1"/>
</dbReference>
<feature type="transmembrane region" description="Helical" evidence="1">
    <location>
        <begin position="335"/>
        <end position="358"/>
    </location>
</feature>
<dbReference type="Proteomes" id="UP000176650">
    <property type="component" value="Unassembled WGS sequence"/>
</dbReference>
<gene>
    <name evidence="2" type="ORF">A2988_02230</name>
</gene>
<accession>A0A1F5BUN9</accession>
<dbReference type="InterPro" id="IPR005883">
    <property type="entry name" value="PilM"/>
</dbReference>
<dbReference type="SUPFAM" id="SSF53067">
    <property type="entry name" value="Actin-like ATPase domain"/>
    <property type="match status" value="1"/>
</dbReference>